<dbReference type="EMBL" id="AGBW02013813">
    <property type="protein sequence ID" value="OWR42705.1"/>
    <property type="molecule type" value="Genomic_DNA"/>
</dbReference>
<dbReference type="CDD" id="cd04670">
    <property type="entry name" value="NUDIX_ASFGF2_Nudt6"/>
    <property type="match status" value="1"/>
</dbReference>
<accession>A0A212EMJ0</accession>
<organism evidence="4 5">
    <name type="scientific">Danaus plexippus plexippus</name>
    <dbReference type="NCBI Taxonomy" id="278856"/>
    <lineage>
        <taxon>Eukaryota</taxon>
        <taxon>Metazoa</taxon>
        <taxon>Ecdysozoa</taxon>
        <taxon>Arthropoda</taxon>
        <taxon>Hexapoda</taxon>
        <taxon>Insecta</taxon>
        <taxon>Pterygota</taxon>
        <taxon>Neoptera</taxon>
        <taxon>Endopterygota</taxon>
        <taxon>Lepidoptera</taxon>
        <taxon>Glossata</taxon>
        <taxon>Ditrysia</taxon>
        <taxon>Papilionoidea</taxon>
        <taxon>Nymphalidae</taxon>
        <taxon>Danainae</taxon>
        <taxon>Danaini</taxon>
        <taxon>Danaina</taxon>
        <taxon>Danaus</taxon>
        <taxon>Danaus</taxon>
    </lineage>
</organism>
<dbReference type="eggNOG" id="KOG0648">
    <property type="taxonomic scope" value="Eukaryota"/>
</dbReference>
<reference evidence="4 5" key="1">
    <citation type="journal article" date="2011" name="Cell">
        <title>The monarch butterfly genome yields insights into long-distance migration.</title>
        <authorList>
            <person name="Zhan S."/>
            <person name="Merlin C."/>
            <person name="Boore J.L."/>
            <person name="Reppert S.M."/>
        </authorList>
    </citation>
    <scope>NUCLEOTIDE SEQUENCE [LARGE SCALE GENOMIC DNA]</scope>
    <source>
        <strain evidence="4">F-2</strain>
    </source>
</reference>
<proteinExistence type="inferred from homology"/>
<comment type="similarity">
    <text evidence="1 3">Belongs to the Nudix hydrolase family.</text>
</comment>
<dbReference type="PRINTS" id="PR01356">
    <property type="entry name" value="GFGPROTEIN"/>
</dbReference>
<protein>
    <submittedName>
        <fullName evidence="4">Nudix hydrolase 8</fullName>
    </submittedName>
</protein>
<dbReference type="PRINTS" id="PR00502">
    <property type="entry name" value="NUDIXFAMILY"/>
</dbReference>
<dbReference type="FunFam" id="3.90.79.10:FF:000015">
    <property type="entry name" value="Nudix hydrolase 8"/>
    <property type="match status" value="1"/>
</dbReference>
<dbReference type="InterPro" id="IPR015797">
    <property type="entry name" value="NUDIX_hydrolase-like_dom_sf"/>
</dbReference>
<keyword evidence="2 3" id="KW-0378">Hydrolase</keyword>
<evidence type="ECO:0000256" key="3">
    <source>
        <dbReference type="RuleBase" id="RU003476"/>
    </source>
</evidence>
<dbReference type="GO" id="GO:0035529">
    <property type="term" value="F:NADH pyrophosphatase activity"/>
    <property type="evidence" value="ECO:0007669"/>
    <property type="project" value="TreeGrafter"/>
</dbReference>
<keyword evidence="5" id="KW-1185">Reference proteome</keyword>
<dbReference type="PROSITE" id="PS00893">
    <property type="entry name" value="NUDIX_BOX"/>
    <property type="match status" value="1"/>
</dbReference>
<evidence type="ECO:0000256" key="1">
    <source>
        <dbReference type="ARBA" id="ARBA00005582"/>
    </source>
</evidence>
<gene>
    <name evidence="4" type="ORF">KGM_200367</name>
</gene>
<dbReference type="InterPro" id="IPR040618">
    <property type="entry name" value="Pre-Nudix"/>
</dbReference>
<dbReference type="InterPro" id="IPR020476">
    <property type="entry name" value="Nudix_hydrolase"/>
</dbReference>
<dbReference type="FunCoup" id="A0A212EMJ0">
    <property type="interactions" value="9"/>
</dbReference>
<name>A0A212EMJ0_DANPL</name>
<evidence type="ECO:0000313" key="4">
    <source>
        <dbReference type="EMBL" id="OWR42705.1"/>
    </source>
</evidence>
<dbReference type="PANTHER" id="PTHR13994:SF13">
    <property type="entry name" value="FI03680P"/>
    <property type="match status" value="1"/>
</dbReference>
<dbReference type="Gene3D" id="3.40.630.30">
    <property type="match status" value="1"/>
</dbReference>
<sequence>MIINYKVISKLKGLSYYLNQIRNLTCNSAVYSADQVFTGELDRFNGITVDSTKFNCAKDDFNDTLQKSLKQWTEEQRKCIWFKIHIMHADYVPLLAQKGFNFHHARDEYLMMYKWLPADIQPNLPPACHTNLGVGALVLNDRDQLLAVSEKNYNYPHWKLPGGYVERGEDITHAAKREVFEETGVKSEFESLITFRHTHNMMYGNSDIYMLLMMKALSQDIILSQREVNACKWMDVAEYTTHPHVHDLNKYIVKEALRYKKENVALDIHKKTMVSPLGVREINLMLLKNGRGK</sequence>
<dbReference type="OrthoDB" id="447842at2759"/>
<dbReference type="InterPro" id="IPR000086">
    <property type="entry name" value="NUDIX_hydrolase_dom"/>
</dbReference>
<dbReference type="KEGG" id="dpl:KGM_200367"/>
<evidence type="ECO:0000256" key="2">
    <source>
        <dbReference type="ARBA" id="ARBA00022801"/>
    </source>
</evidence>
<dbReference type="PANTHER" id="PTHR13994">
    <property type="entry name" value="NUDIX HYDROLASE RELATED"/>
    <property type="match status" value="1"/>
</dbReference>
<dbReference type="AlphaFoldDB" id="A0A212EMJ0"/>
<dbReference type="Pfam" id="PF00293">
    <property type="entry name" value="NUDIX"/>
    <property type="match status" value="1"/>
</dbReference>
<dbReference type="GO" id="GO:0047631">
    <property type="term" value="F:ADP-ribose diphosphatase activity"/>
    <property type="evidence" value="ECO:0007669"/>
    <property type="project" value="TreeGrafter"/>
</dbReference>
<dbReference type="InterPro" id="IPR020084">
    <property type="entry name" value="NUDIX_hydrolase_CS"/>
</dbReference>
<comment type="caution">
    <text evidence="4">The sequence shown here is derived from an EMBL/GenBank/DDBJ whole genome shotgun (WGS) entry which is preliminary data.</text>
</comment>
<dbReference type="Gene3D" id="3.90.79.10">
    <property type="entry name" value="Nucleoside Triphosphate Pyrophosphohydrolase"/>
    <property type="match status" value="1"/>
</dbReference>
<dbReference type="Proteomes" id="UP000007151">
    <property type="component" value="Unassembled WGS sequence"/>
</dbReference>
<dbReference type="PROSITE" id="PS51462">
    <property type="entry name" value="NUDIX"/>
    <property type="match status" value="1"/>
</dbReference>
<evidence type="ECO:0000313" key="5">
    <source>
        <dbReference type="Proteomes" id="UP000007151"/>
    </source>
</evidence>
<dbReference type="InterPro" id="IPR003293">
    <property type="entry name" value="Nudix_hydrolase6-like"/>
</dbReference>
<dbReference type="SUPFAM" id="SSF55811">
    <property type="entry name" value="Nudix"/>
    <property type="match status" value="1"/>
</dbReference>
<dbReference type="GO" id="GO:0051287">
    <property type="term" value="F:NAD binding"/>
    <property type="evidence" value="ECO:0007669"/>
    <property type="project" value="TreeGrafter"/>
</dbReference>
<dbReference type="Pfam" id="PF18290">
    <property type="entry name" value="Nudix_hydro"/>
    <property type="match status" value="1"/>
</dbReference>